<dbReference type="Proteomes" id="UP000038045">
    <property type="component" value="Unplaced"/>
</dbReference>
<reference evidence="4" key="1">
    <citation type="submission" date="2017-02" db="UniProtKB">
        <authorList>
            <consortium name="WormBaseParasite"/>
        </authorList>
    </citation>
    <scope>IDENTIFICATION</scope>
</reference>
<evidence type="ECO:0000256" key="2">
    <source>
        <dbReference type="SAM" id="SignalP"/>
    </source>
</evidence>
<dbReference type="WBParaSite" id="PTRK_0001788800.1">
    <property type="protein sequence ID" value="PTRK_0001788800.1"/>
    <property type="gene ID" value="PTRK_0001788800"/>
</dbReference>
<organism evidence="3 4">
    <name type="scientific">Parastrongyloides trichosuri</name>
    <name type="common">Possum-specific nematode worm</name>
    <dbReference type="NCBI Taxonomy" id="131310"/>
    <lineage>
        <taxon>Eukaryota</taxon>
        <taxon>Metazoa</taxon>
        <taxon>Ecdysozoa</taxon>
        <taxon>Nematoda</taxon>
        <taxon>Chromadorea</taxon>
        <taxon>Rhabditida</taxon>
        <taxon>Tylenchina</taxon>
        <taxon>Panagrolaimomorpha</taxon>
        <taxon>Strongyloidoidea</taxon>
        <taxon>Strongyloididae</taxon>
        <taxon>Parastrongyloides</taxon>
    </lineage>
</organism>
<evidence type="ECO:0000256" key="1">
    <source>
        <dbReference type="SAM" id="Coils"/>
    </source>
</evidence>
<evidence type="ECO:0000313" key="4">
    <source>
        <dbReference type="WBParaSite" id="PTRK_0001788800.1"/>
    </source>
</evidence>
<keyword evidence="3" id="KW-1185">Reference proteome</keyword>
<accession>A0A0N5A7A2</accession>
<sequence>MLMKYIVVFVTIFVIVNKIETVWIGEEYWTSIDKFGNILDGRNVDDFVTIDSHRNLRNPDEKQYIAFWIIKDNYGHHEAFGTARIDEYQRIQGTFLNRNNGRELLYGGFRILSKNKDTGVNPFEFISILHVDERLAISYRRHQPARIYSYNKFENFIGTASLRNRVVWGAESDSTIIKVDADDIREDYERNVEILIKNPHKEIVDNEETERLRREREEAERLRKQMLEEEERLRKENESLEDIEIHNLRNDNELTLRYRQRFN</sequence>
<feature type="signal peptide" evidence="2">
    <location>
        <begin position="1"/>
        <end position="21"/>
    </location>
</feature>
<dbReference type="AlphaFoldDB" id="A0A0N5A7A2"/>
<protein>
    <submittedName>
        <fullName evidence="4">Uncharacterized protein</fullName>
    </submittedName>
</protein>
<keyword evidence="2" id="KW-0732">Signal</keyword>
<proteinExistence type="predicted"/>
<feature type="chain" id="PRO_5005893007" evidence="2">
    <location>
        <begin position="22"/>
        <end position="263"/>
    </location>
</feature>
<evidence type="ECO:0000313" key="3">
    <source>
        <dbReference type="Proteomes" id="UP000038045"/>
    </source>
</evidence>
<keyword evidence="1" id="KW-0175">Coiled coil</keyword>
<feature type="coiled-coil region" evidence="1">
    <location>
        <begin position="205"/>
        <end position="246"/>
    </location>
</feature>
<name>A0A0N5A7A2_PARTI</name>